<evidence type="ECO:0000313" key="5">
    <source>
        <dbReference type="Proteomes" id="UP000195729"/>
    </source>
</evidence>
<dbReference type="Pfam" id="PF00795">
    <property type="entry name" value="CN_hydrolase"/>
    <property type="match status" value="2"/>
</dbReference>
<evidence type="ECO:0000313" key="3">
    <source>
        <dbReference type="EMBL" id="ARU94897.1"/>
    </source>
</evidence>
<dbReference type="PANTHER" id="PTHR43674">
    <property type="entry name" value="NITRILASE C965.09-RELATED"/>
    <property type="match status" value="1"/>
</dbReference>
<dbReference type="GO" id="GO:0016811">
    <property type="term" value="F:hydrolase activity, acting on carbon-nitrogen (but not peptide) bonds, in linear amides"/>
    <property type="evidence" value="ECO:0007669"/>
    <property type="project" value="TreeGrafter"/>
</dbReference>
<name>A0A1Y0LM23_TATCI</name>
<feature type="domain" description="CN hydrolase" evidence="2">
    <location>
        <begin position="284"/>
        <end position="552"/>
    </location>
</feature>
<accession>A0A1Y0LM23</accession>
<dbReference type="KEGG" id="tci:A7K98_14730"/>
<organism evidence="3 6">
    <name type="scientific">Tatumella citrea</name>
    <name type="common">Pantoea citrea</name>
    <dbReference type="NCBI Taxonomy" id="53336"/>
    <lineage>
        <taxon>Bacteria</taxon>
        <taxon>Pseudomonadati</taxon>
        <taxon>Pseudomonadota</taxon>
        <taxon>Gammaproteobacteria</taxon>
        <taxon>Enterobacterales</taxon>
        <taxon>Erwiniaceae</taxon>
        <taxon>Tatumella</taxon>
    </lineage>
</organism>
<evidence type="ECO:0000259" key="2">
    <source>
        <dbReference type="PROSITE" id="PS50263"/>
    </source>
</evidence>
<dbReference type="EMBL" id="CP015579">
    <property type="protein sequence ID" value="ARU94897.1"/>
    <property type="molecule type" value="Genomic_DNA"/>
</dbReference>
<dbReference type="Gene3D" id="3.60.110.10">
    <property type="entry name" value="Carbon-nitrogen hydrolase"/>
    <property type="match status" value="2"/>
</dbReference>
<dbReference type="AlphaFoldDB" id="A0A1Y0LM23"/>
<gene>
    <name evidence="3" type="ORF">A7K98_14730</name>
    <name evidence="4" type="ORF">A7K99_14715</name>
</gene>
<evidence type="ECO:0000256" key="1">
    <source>
        <dbReference type="ARBA" id="ARBA00022801"/>
    </source>
</evidence>
<dbReference type="InterPro" id="IPR036526">
    <property type="entry name" value="C-N_Hydrolase_sf"/>
</dbReference>
<dbReference type="Proteomes" id="UP000195729">
    <property type="component" value="Chromosome"/>
</dbReference>
<dbReference type="EMBL" id="CP015581">
    <property type="protein sequence ID" value="ARU98935.1"/>
    <property type="molecule type" value="Genomic_DNA"/>
</dbReference>
<dbReference type="SUPFAM" id="SSF56317">
    <property type="entry name" value="Carbon-nitrogen hydrolase"/>
    <property type="match status" value="2"/>
</dbReference>
<sequence>MSIKVATLQFEPTQFQKEKNVARLLELAEEAARGGAQLIVMPEMATTGYCWKNREEVRPYVETIDGASTRAFTALAREFNCYLVYGMPECDPLTDLFYNSAVLVGPEGVVGVHRKTHPYISEPKWAANGDAGHQVFETKIGKIALLICMDIHFIETARLVAVGGAQVICHISNWLAERTPAPYWLTRGWENGCALIESNRWGWERGVQFSGGSCIIDSQGELLACCDSGDQILTAELVLPETNPWLKKRRPELYQRLMTNTYLWNPKEYFGLYGCEPLPEGKNSRIAAAQFYPQDSIDENLHLIRKQIEQAKVNGVELLVLPERALTGGEGSHNALPKDHPAIKSLISLAINFDIALLAGFAEYDGSNYYNSALLVSSAGIDAHYRQIHLATEDEKWATAGQHWVTCDLPCGRVGILIGEDLLMPESARILALEGCDIVACPARLNMPIPLPHNGTAIQHNWPIPRGADPFHWLLPRVRAGENNVWLAFSNWSENKQFSIGMSGVYGPETFVFPRQERKVIDSEGQVFLDISTGSADSRYPDHVVRRKDLVLMRQPHYYTPLIIRQPG</sequence>
<reference evidence="5 6" key="1">
    <citation type="submission" date="2016-05" db="EMBL/GenBank/DDBJ databases">
        <title>Complete genome sequence of two 2,5-diketo-D-glunonic acid producing strain Tatumella citrea.</title>
        <authorList>
            <person name="Duan C."/>
            <person name="Yang J."/>
            <person name="Yang S."/>
        </authorList>
    </citation>
    <scope>NUCLEOTIDE SEQUENCE [LARGE SCALE GENOMIC DNA]</scope>
    <source>
        <strain evidence="4 5">ATCC 39140</strain>
        <strain evidence="3 6">DSM 13699</strain>
    </source>
</reference>
<proteinExistence type="predicted"/>
<dbReference type="InterPro" id="IPR050345">
    <property type="entry name" value="Aliph_Amidase/BUP"/>
</dbReference>
<keyword evidence="5" id="KW-1185">Reference proteome</keyword>
<dbReference type="OrthoDB" id="9803803at2"/>
<keyword evidence="1 3" id="KW-0378">Hydrolase</keyword>
<evidence type="ECO:0000313" key="4">
    <source>
        <dbReference type="EMBL" id="ARU98935.1"/>
    </source>
</evidence>
<dbReference type="Proteomes" id="UP000195814">
    <property type="component" value="Chromosome"/>
</dbReference>
<protein>
    <submittedName>
        <fullName evidence="3">Amidohydrolase</fullName>
    </submittedName>
</protein>
<dbReference type="PANTHER" id="PTHR43674:SF16">
    <property type="entry name" value="CARBON-NITROGEN FAMILY, PUTATIVE (AFU_ORTHOLOGUE AFUA_5G02350)-RELATED"/>
    <property type="match status" value="1"/>
</dbReference>
<dbReference type="RefSeq" id="WP_087489268.1">
    <property type="nucleotide sequence ID" value="NZ_CP015579.1"/>
</dbReference>
<dbReference type="PROSITE" id="PS50263">
    <property type="entry name" value="CN_HYDROLASE"/>
    <property type="match status" value="2"/>
</dbReference>
<dbReference type="InterPro" id="IPR003010">
    <property type="entry name" value="C-N_Hydrolase"/>
</dbReference>
<evidence type="ECO:0000313" key="6">
    <source>
        <dbReference type="Proteomes" id="UP000195814"/>
    </source>
</evidence>
<feature type="domain" description="CN hydrolase" evidence="2">
    <location>
        <begin position="3"/>
        <end position="239"/>
    </location>
</feature>